<dbReference type="Gene3D" id="3.40.50.1820">
    <property type="entry name" value="alpha/beta hydrolase"/>
    <property type="match status" value="1"/>
</dbReference>
<evidence type="ECO:0000313" key="2">
    <source>
        <dbReference type="EMBL" id="TID16178.1"/>
    </source>
</evidence>
<dbReference type="GO" id="GO:0016787">
    <property type="term" value="F:hydrolase activity"/>
    <property type="evidence" value="ECO:0007669"/>
    <property type="project" value="InterPro"/>
</dbReference>
<dbReference type="InterPro" id="IPR002925">
    <property type="entry name" value="Dienelactn_hydro"/>
</dbReference>
<protein>
    <submittedName>
        <fullName evidence="2">Ras GTPase-activating-like protein</fullName>
    </submittedName>
</protein>
<dbReference type="AlphaFoldDB" id="A0A4Z1P3H7"/>
<feature type="domain" description="Dienelactone hydrolase" evidence="1">
    <location>
        <begin position="33"/>
        <end position="247"/>
    </location>
</feature>
<dbReference type="Proteomes" id="UP000298493">
    <property type="component" value="Unassembled WGS sequence"/>
</dbReference>
<name>A0A4Z1P3H7_9PEZI</name>
<proteinExistence type="predicted"/>
<accession>A0A4Z1P3H7</accession>
<reference evidence="2 3" key="1">
    <citation type="submission" date="2019-04" db="EMBL/GenBank/DDBJ databases">
        <title>High contiguity whole genome sequence and gene annotation resource for two Venturia nashicola isolates.</title>
        <authorList>
            <person name="Prokchorchik M."/>
            <person name="Won K."/>
            <person name="Lee Y."/>
            <person name="Choi E.D."/>
            <person name="Segonzac C."/>
            <person name="Sohn K.H."/>
        </authorList>
    </citation>
    <scope>NUCLEOTIDE SEQUENCE [LARGE SCALE GENOMIC DNA]</scope>
    <source>
        <strain evidence="2 3">PRI2</strain>
    </source>
</reference>
<comment type="caution">
    <text evidence="2">The sequence shown here is derived from an EMBL/GenBank/DDBJ whole genome shotgun (WGS) entry which is preliminary data.</text>
</comment>
<dbReference type="SUPFAM" id="SSF53474">
    <property type="entry name" value="alpha/beta-Hydrolases"/>
    <property type="match status" value="1"/>
</dbReference>
<keyword evidence="3" id="KW-1185">Reference proteome</keyword>
<dbReference type="InterPro" id="IPR029058">
    <property type="entry name" value="AB_hydrolase_fold"/>
</dbReference>
<dbReference type="EMBL" id="SNSC02000019">
    <property type="protein sequence ID" value="TID16178.1"/>
    <property type="molecule type" value="Genomic_DNA"/>
</dbReference>
<sequence length="248" mass="27373">MSLHSAACCSVPPVVSQGYEPKGKYIKVDGLKTYHTGDASAKHAIFVVYDIFAYFPQTLQGADILAYGDKEKQYQVFMPDFFEGSPADISWYPPDNEEKGAKLGKFFETAAAPPKTVKRVPELVAAIKKEYNIESFAVVGYCWGGKIVNLVSQQGTPFKAAAACHPAMVDPADAPKVTIPIAVLPSKDEDKEAVTAYGKALKVENVVEFFPTQVHGWMAARSNLEDAEVKKEYERGYKLLLDFFHQHV</sequence>
<dbReference type="PANTHER" id="PTHR47668:SF1">
    <property type="entry name" value="DIENELACTONE HYDROLASE DOMAIN-CONTAINING PROTEIN-RELATED"/>
    <property type="match status" value="1"/>
</dbReference>
<dbReference type="STRING" id="86259.A0A4Z1P3H7"/>
<evidence type="ECO:0000313" key="3">
    <source>
        <dbReference type="Proteomes" id="UP000298493"/>
    </source>
</evidence>
<gene>
    <name evidence="2" type="ORF">E6O75_ATG09236</name>
</gene>
<dbReference type="PANTHER" id="PTHR47668">
    <property type="entry name" value="DIENELACTONE HYDROLASE FAMILY PROTEIN (AFU_ORTHOLOGUE AFUA_6G01940)"/>
    <property type="match status" value="1"/>
</dbReference>
<dbReference type="OrthoDB" id="2147163at2759"/>
<organism evidence="2 3">
    <name type="scientific">Venturia nashicola</name>
    <dbReference type="NCBI Taxonomy" id="86259"/>
    <lineage>
        <taxon>Eukaryota</taxon>
        <taxon>Fungi</taxon>
        <taxon>Dikarya</taxon>
        <taxon>Ascomycota</taxon>
        <taxon>Pezizomycotina</taxon>
        <taxon>Dothideomycetes</taxon>
        <taxon>Pleosporomycetidae</taxon>
        <taxon>Venturiales</taxon>
        <taxon>Venturiaceae</taxon>
        <taxon>Venturia</taxon>
    </lineage>
</organism>
<dbReference type="Pfam" id="PF01738">
    <property type="entry name" value="DLH"/>
    <property type="match status" value="1"/>
</dbReference>
<evidence type="ECO:0000259" key="1">
    <source>
        <dbReference type="Pfam" id="PF01738"/>
    </source>
</evidence>